<keyword evidence="3" id="KW-1185">Reference proteome</keyword>
<accession>A0A5B7I648</accession>
<dbReference type="EMBL" id="VSRR010045738">
    <property type="protein sequence ID" value="MPC77386.1"/>
    <property type="molecule type" value="Genomic_DNA"/>
</dbReference>
<sequence length="173" mass="18647">MLPGGPTFPSSQGLFRTKAIPGEGDTAAQASPISLPLMICLLWHFVLFIHLCTFHLCGVYDVVSAFLGGAASVRSQSYPSIDVPATTSSLRRIIVSWIQCLDLMGDAGTWIEECGGGRCTVVTSVCWSAWGCLTTSQVSYCVFICMLIIGCETIRVSIGIVYIMNLMVILPML</sequence>
<keyword evidence="1" id="KW-0472">Membrane</keyword>
<reference evidence="2 3" key="1">
    <citation type="submission" date="2019-05" db="EMBL/GenBank/DDBJ databases">
        <title>Another draft genome of Portunus trituberculatus and its Hox gene families provides insights of decapod evolution.</title>
        <authorList>
            <person name="Jeong J.-H."/>
            <person name="Song I."/>
            <person name="Kim S."/>
            <person name="Choi T."/>
            <person name="Kim D."/>
            <person name="Ryu S."/>
            <person name="Kim W."/>
        </authorList>
    </citation>
    <scope>NUCLEOTIDE SEQUENCE [LARGE SCALE GENOMIC DNA]</scope>
    <source>
        <tissue evidence="2">Muscle</tissue>
    </source>
</reference>
<evidence type="ECO:0000313" key="2">
    <source>
        <dbReference type="EMBL" id="MPC77386.1"/>
    </source>
</evidence>
<gene>
    <name evidence="2" type="ORF">E2C01_071838</name>
</gene>
<name>A0A5B7I648_PORTR</name>
<feature type="transmembrane region" description="Helical" evidence="1">
    <location>
        <begin position="41"/>
        <end position="67"/>
    </location>
</feature>
<proteinExistence type="predicted"/>
<feature type="transmembrane region" description="Helical" evidence="1">
    <location>
        <begin position="140"/>
        <end position="164"/>
    </location>
</feature>
<dbReference type="Proteomes" id="UP000324222">
    <property type="component" value="Unassembled WGS sequence"/>
</dbReference>
<comment type="caution">
    <text evidence="2">The sequence shown here is derived from an EMBL/GenBank/DDBJ whole genome shotgun (WGS) entry which is preliminary data.</text>
</comment>
<evidence type="ECO:0000256" key="1">
    <source>
        <dbReference type="SAM" id="Phobius"/>
    </source>
</evidence>
<dbReference type="AlphaFoldDB" id="A0A5B7I648"/>
<protein>
    <submittedName>
        <fullName evidence="2">Uncharacterized protein</fullName>
    </submittedName>
</protein>
<evidence type="ECO:0000313" key="3">
    <source>
        <dbReference type="Proteomes" id="UP000324222"/>
    </source>
</evidence>
<keyword evidence="1" id="KW-1133">Transmembrane helix</keyword>
<keyword evidence="1" id="KW-0812">Transmembrane</keyword>
<organism evidence="2 3">
    <name type="scientific">Portunus trituberculatus</name>
    <name type="common">Swimming crab</name>
    <name type="synonym">Neptunus trituberculatus</name>
    <dbReference type="NCBI Taxonomy" id="210409"/>
    <lineage>
        <taxon>Eukaryota</taxon>
        <taxon>Metazoa</taxon>
        <taxon>Ecdysozoa</taxon>
        <taxon>Arthropoda</taxon>
        <taxon>Crustacea</taxon>
        <taxon>Multicrustacea</taxon>
        <taxon>Malacostraca</taxon>
        <taxon>Eumalacostraca</taxon>
        <taxon>Eucarida</taxon>
        <taxon>Decapoda</taxon>
        <taxon>Pleocyemata</taxon>
        <taxon>Brachyura</taxon>
        <taxon>Eubrachyura</taxon>
        <taxon>Portunoidea</taxon>
        <taxon>Portunidae</taxon>
        <taxon>Portuninae</taxon>
        <taxon>Portunus</taxon>
    </lineage>
</organism>